<protein>
    <submittedName>
        <fullName evidence="1">Uncharacterized protein</fullName>
    </submittedName>
</protein>
<reference evidence="1 2" key="1">
    <citation type="submission" date="2015-10" db="EMBL/GenBank/DDBJ databases">
        <title>A novel member of the family Ruminococcaceae isolated from human faeces.</title>
        <authorList>
            <person name="Shkoporov A.N."/>
            <person name="Chaplin A.V."/>
            <person name="Motuzova O.V."/>
            <person name="Kafarskaia L.I."/>
            <person name="Efimov B.A."/>
        </authorList>
    </citation>
    <scope>NUCLEOTIDE SEQUENCE [LARGE SCALE GENOMIC DNA]</scope>
    <source>
        <strain evidence="1 2">668</strain>
    </source>
</reference>
<organism evidence="1 2">
    <name type="scientific">Ruthenibacterium lactatiformans</name>
    <dbReference type="NCBI Taxonomy" id="1550024"/>
    <lineage>
        <taxon>Bacteria</taxon>
        <taxon>Bacillati</taxon>
        <taxon>Bacillota</taxon>
        <taxon>Clostridia</taxon>
        <taxon>Eubacteriales</taxon>
        <taxon>Oscillospiraceae</taxon>
        <taxon>Ruthenibacterium</taxon>
    </lineage>
</organism>
<comment type="caution">
    <text evidence="1">The sequence shown here is derived from an EMBL/GenBank/DDBJ whole genome shotgun (WGS) entry which is preliminary data.</text>
</comment>
<dbReference type="Proteomes" id="UP000053433">
    <property type="component" value="Unassembled WGS sequence"/>
</dbReference>
<accession>A0A0W7TRZ6</accession>
<sequence length="248" mass="28928">MSSEIFYDKAFILVGEKYIPVVNHGSSNCFDFDSRGREIPEKHWSVLNYPHTGRMLFTAEEMQEIAAVHEEANRNNRGGTRKSRNRSFEEGEFGRWILAGMKSAHTVEDYRKHGNTVTVIDYDHDYWQRHCVSTTEELLDKIKELSGHSITVSFWDDRHVTHPPMRRKGTPFDFGTLPEFYVLRAAQGYFVKRSSRKIWFARFQKPKSQMIRKFKTEKAAQDYLDSNQKFFSGYAFEIECVQNGGVTA</sequence>
<evidence type="ECO:0000313" key="2">
    <source>
        <dbReference type="Proteomes" id="UP000053433"/>
    </source>
</evidence>
<proteinExistence type="predicted"/>
<dbReference type="AlphaFoldDB" id="A0A0W7TRZ6"/>
<dbReference type="EMBL" id="LMUA01000008">
    <property type="protein sequence ID" value="KUE76593.1"/>
    <property type="molecule type" value="Genomic_DNA"/>
</dbReference>
<name>A0A0W7TRZ6_9FIRM</name>
<gene>
    <name evidence="1" type="ORF">ASJ35_07595</name>
</gene>
<evidence type="ECO:0000313" key="1">
    <source>
        <dbReference type="EMBL" id="KUE76593.1"/>
    </source>
</evidence>
<dbReference type="RefSeq" id="WP_023042322.1">
    <property type="nucleotide sequence ID" value="NZ_LMUA01000008.1"/>
</dbReference>